<gene>
    <name evidence="1" type="ORF">BWR60_09620</name>
</gene>
<accession>A0A211ZQJ0</accession>
<sequence length="215" mass="21830">MAVTRAFSSTAGGVINGPTAFSQSAPTSNFTTTIGNAANVTPLLQVLGLTSDEASALIARFSADATAPRLLFAKSRGATVNSLANMSAEDTMATISAAGVVGGSVREGVAINFVATLASGTYPSGSVRIFTSDGTGAPLERLRVAHTGALQMGTTPDTVISAARHFQLRSYTVATVPSAATATQLIWVSDGTGSNRVATSNGTVWQWLNTATTVS</sequence>
<proteinExistence type="predicted"/>
<organism evidence="1 2">
    <name type="scientific">Inquilinus limosus</name>
    <dbReference type="NCBI Taxonomy" id="171674"/>
    <lineage>
        <taxon>Bacteria</taxon>
        <taxon>Pseudomonadati</taxon>
        <taxon>Pseudomonadota</taxon>
        <taxon>Alphaproteobacteria</taxon>
        <taxon>Rhodospirillales</taxon>
        <taxon>Rhodospirillaceae</taxon>
        <taxon>Inquilinus</taxon>
    </lineage>
</organism>
<reference evidence="2" key="1">
    <citation type="submission" date="2017-05" db="EMBL/GenBank/DDBJ databases">
        <authorList>
            <person name="Macchi M."/>
            <person name="Festa S."/>
            <person name="Coppotelli B.M."/>
            <person name="Morelli I.S."/>
        </authorList>
    </citation>
    <scope>NUCLEOTIDE SEQUENCE [LARGE SCALE GENOMIC DNA]</scope>
    <source>
        <strain evidence="2">I</strain>
    </source>
</reference>
<comment type="caution">
    <text evidence="1">The sequence shown here is derived from an EMBL/GenBank/DDBJ whole genome shotgun (WGS) entry which is preliminary data.</text>
</comment>
<protein>
    <submittedName>
        <fullName evidence="1">Uncharacterized protein</fullName>
    </submittedName>
</protein>
<dbReference type="OrthoDB" id="7299464at2"/>
<evidence type="ECO:0000313" key="1">
    <source>
        <dbReference type="EMBL" id="OWJ67454.1"/>
    </source>
</evidence>
<evidence type="ECO:0000313" key="2">
    <source>
        <dbReference type="Proteomes" id="UP000196655"/>
    </source>
</evidence>
<dbReference type="AlphaFoldDB" id="A0A211ZQJ0"/>
<keyword evidence="2" id="KW-1185">Reference proteome</keyword>
<dbReference type="Proteomes" id="UP000196655">
    <property type="component" value="Unassembled WGS sequence"/>
</dbReference>
<dbReference type="RefSeq" id="WP_088150795.1">
    <property type="nucleotide sequence ID" value="NZ_NHON01000013.1"/>
</dbReference>
<dbReference type="EMBL" id="NHON01000013">
    <property type="protein sequence ID" value="OWJ67454.1"/>
    <property type="molecule type" value="Genomic_DNA"/>
</dbReference>
<name>A0A211ZQJ0_9PROT</name>